<evidence type="ECO:0000313" key="2">
    <source>
        <dbReference type="EMBL" id="QYT04694.1"/>
    </source>
</evidence>
<evidence type="ECO:0000313" key="3">
    <source>
        <dbReference type="Proteomes" id="UP000826661"/>
    </source>
</evidence>
<protein>
    <submittedName>
        <fullName evidence="2">Uncharacterized protein</fullName>
    </submittedName>
</protein>
<gene>
    <name evidence="2" type="ORF">H0G86_011598</name>
</gene>
<accession>A0A8G0LLW2</accession>
<dbReference type="EMBL" id="CP075869">
    <property type="protein sequence ID" value="QYT04694.1"/>
    <property type="molecule type" value="Genomic_DNA"/>
</dbReference>
<organism evidence="2 3">
    <name type="scientific">Trichoderma simmonsii</name>
    <dbReference type="NCBI Taxonomy" id="1491479"/>
    <lineage>
        <taxon>Eukaryota</taxon>
        <taxon>Fungi</taxon>
        <taxon>Dikarya</taxon>
        <taxon>Ascomycota</taxon>
        <taxon>Pezizomycotina</taxon>
        <taxon>Sordariomycetes</taxon>
        <taxon>Hypocreomycetidae</taxon>
        <taxon>Hypocreales</taxon>
        <taxon>Hypocreaceae</taxon>
        <taxon>Trichoderma</taxon>
    </lineage>
</organism>
<proteinExistence type="predicted"/>
<name>A0A8G0LLW2_9HYPO</name>
<feature type="region of interest" description="Disordered" evidence="1">
    <location>
        <begin position="1"/>
        <end position="27"/>
    </location>
</feature>
<evidence type="ECO:0000256" key="1">
    <source>
        <dbReference type="SAM" id="MobiDB-lite"/>
    </source>
</evidence>
<reference evidence="2 3" key="1">
    <citation type="journal article" date="2021" name="BMC Genomics">
        <title>Telomere-to-telomere genome assembly of asparaginase-producing Trichoderma simmonsii.</title>
        <authorList>
            <person name="Chung D."/>
            <person name="Kwon Y.M."/>
            <person name="Yang Y."/>
        </authorList>
    </citation>
    <scope>NUCLEOTIDE SEQUENCE [LARGE SCALE GENOMIC DNA]</scope>
    <source>
        <strain evidence="2 3">GH-Sj1</strain>
    </source>
</reference>
<dbReference type="AlphaFoldDB" id="A0A8G0LLW2"/>
<dbReference type="Proteomes" id="UP000826661">
    <property type="component" value="Chromosome VI"/>
</dbReference>
<sequence>MDASKNSSLPPRGAQLHSDSERQNKPLQSGRVSILVKGHIPVASNSEVLHQLPDLTGLVRSQTNVLSAEVVVHVLGLLGAGNGKDVVALSKQPGQCQLGETAALLRGHLLELVEQLQVLLEIVALELLDAVSVVRLLQLRRVGVLPGQHSAAEGGVCDGGDAQLAAGLEEILGHRAFRLKSPGGVLDLDGGNVVNGACSTETVSGDFREAKVGFLLLEFDHGLDRLLNGRLSVNAVRIVQVDVVNSELLQACLAGRLGVFRSAVDGSLVGAVRLNLCRNAKLGGQEDVGTTLRVQLEPLSDEDLRVAVGI</sequence>
<keyword evidence="3" id="KW-1185">Reference proteome</keyword>